<dbReference type="EMBL" id="QYRP01000002">
    <property type="protein sequence ID" value="RJS45846.1"/>
    <property type="molecule type" value="Genomic_DNA"/>
</dbReference>
<dbReference type="Proteomes" id="UP000276542">
    <property type="component" value="Unassembled WGS sequence"/>
</dbReference>
<dbReference type="AlphaFoldDB" id="A0A3A5H562"/>
<dbReference type="RefSeq" id="WP_120059745.1">
    <property type="nucleotide sequence ID" value="NZ_QYRP01000002.1"/>
</dbReference>
<keyword evidence="1" id="KW-0812">Transmembrane</keyword>
<evidence type="ECO:0000313" key="3">
    <source>
        <dbReference type="Proteomes" id="UP000276542"/>
    </source>
</evidence>
<protein>
    <submittedName>
        <fullName evidence="2">Uncharacterized protein</fullName>
    </submittedName>
</protein>
<reference evidence="3" key="1">
    <citation type="submission" date="2018-09" db="EMBL/GenBank/DDBJ databases">
        <authorList>
            <person name="Zhu H."/>
        </authorList>
    </citation>
    <scope>NUCLEOTIDE SEQUENCE [LARGE SCALE GENOMIC DNA]</scope>
    <source>
        <strain evidence="3">K1W22B-1</strain>
    </source>
</reference>
<keyword evidence="3" id="KW-1185">Reference proteome</keyword>
<proteinExistence type="predicted"/>
<evidence type="ECO:0000313" key="2">
    <source>
        <dbReference type="EMBL" id="RJS45846.1"/>
    </source>
</evidence>
<sequence length="110" mass="11407">MQILGVALLLLALEAWNVGTGSLDGATVLAVQLVIAGVPLFVISRSFRSGRPGFVALGGLIGVAVGAAYVSVVLGGHTEDNDPHRIHLLTGLMTGIAASCLLPLSFRRRY</sequence>
<feature type="transmembrane region" description="Helical" evidence="1">
    <location>
        <begin position="86"/>
        <end position="106"/>
    </location>
</feature>
<evidence type="ECO:0000256" key="1">
    <source>
        <dbReference type="SAM" id="Phobius"/>
    </source>
</evidence>
<organism evidence="2 3">
    <name type="scientific">Nocardioides cavernaquae</name>
    <dbReference type="NCBI Taxonomy" id="2321396"/>
    <lineage>
        <taxon>Bacteria</taxon>
        <taxon>Bacillati</taxon>
        <taxon>Actinomycetota</taxon>
        <taxon>Actinomycetes</taxon>
        <taxon>Propionibacteriales</taxon>
        <taxon>Nocardioidaceae</taxon>
        <taxon>Nocardioides</taxon>
    </lineage>
</organism>
<gene>
    <name evidence="2" type="ORF">D4739_06145</name>
</gene>
<accession>A0A3A5H562</accession>
<keyword evidence="1" id="KW-0472">Membrane</keyword>
<keyword evidence="1" id="KW-1133">Transmembrane helix</keyword>
<comment type="caution">
    <text evidence="2">The sequence shown here is derived from an EMBL/GenBank/DDBJ whole genome shotgun (WGS) entry which is preliminary data.</text>
</comment>
<name>A0A3A5H562_9ACTN</name>
<feature type="transmembrane region" description="Helical" evidence="1">
    <location>
        <begin position="54"/>
        <end position="74"/>
    </location>
</feature>
<feature type="transmembrane region" description="Helical" evidence="1">
    <location>
        <begin position="25"/>
        <end position="42"/>
    </location>
</feature>